<dbReference type="EMBL" id="JAAOCX010000002">
    <property type="protein sequence ID" value="MBJ7631948.1"/>
    <property type="molecule type" value="Genomic_DNA"/>
</dbReference>
<dbReference type="GO" id="GO:0015031">
    <property type="term" value="P:protein transport"/>
    <property type="evidence" value="ECO:0007669"/>
    <property type="project" value="UniProtKB-KW"/>
</dbReference>
<keyword evidence="4 9" id="KW-0812">Transmembrane</keyword>
<feature type="domain" description="Membrane insertase YidC/Oxa/ALB C-terminal" evidence="12">
    <location>
        <begin position="48"/>
        <end position="234"/>
    </location>
</feature>
<dbReference type="PANTHER" id="PTHR12428">
    <property type="entry name" value="OXA1"/>
    <property type="match status" value="1"/>
</dbReference>
<sequence length="313" mass="34787">MKIKGLTPILLILLVILFVTGHGYFLEGPLTNFMHMSENWIGGANAVGWSIIILTFVVRLVLLPFMVHQQRAATIQQEKMRLLQPQMTKIQEAQKNAQTQEEKMLASQAMMAVYRENGVSLLGGMNFTVLIIQWPVFMGLYAAIKNSHDLVNASFFGIKLATQSPVLAIATAVVYGLQAYLSMVGVPAEQKKQMQSMMMIMPIMMLFMTWVTNGGIALYFFVGALVMIIQTLIIIVWRPRLRQHVADTFEVKDVVDDALSGKLQSEPTGPFAQAMKAAQAQQDAQARKDITDDASENTHPESKGGRNAGKQKR</sequence>
<dbReference type="EMBL" id="JAAOCP010000007">
    <property type="protein sequence ID" value="MBJ7639110.1"/>
    <property type="molecule type" value="Genomic_DNA"/>
</dbReference>
<feature type="transmembrane region" description="Helical" evidence="11">
    <location>
        <begin position="119"/>
        <end position="144"/>
    </location>
</feature>
<comment type="subcellular location">
    <subcellularLocation>
        <location evidence="1">Cell membrane</location>
        <topology evidence="1">Multi-pass membrane protein</topology>
    </subcellularLocation>
    <subcellularLocation>
        <location evidence="9">Membrane</location>
        <topology evidence="9">Multi-pass membrane protein</topology>
    </subcellularLocation>
</comment>
<dbReference type="Pfam" id="PF02096">
    <property type="entry name" value="60KD_IMP"/>
    <property type="match status" value="1"/>
</dbReference>
<organism evidence="14 15">
    <name type="scientific">Weissella confusa</name>
    <name type="common">Lactobacillus confusus</name>
    <dbReference type="NCBI Taxonomy" id="1583"/>
    <lineage>
        <taxon>Bacteria</taxon>
        <taxon>Bacillati</taxon>
        <taxon>Bacillota</taxon>
        <taxon>Bacilli</taxon>
        <taxon>Lactobacillales</taxon>
        <taxon>Lactobacillaceae</taxon>
        <taxon>Weissella</taxon>
    </lineage>
</organism>
<comment type="caution">
    <text evidence="14">The sequence shown here is derived from an EMBL/GenBank/DDBJ whole genome shotgun (WGS) entry which is preliminary data.</text>
</comment>
<dbReference type="Proteomes" id="UP000808038">
    <property type="component" value="Unassembled WGS sequence"/>
</dbReference>
<evidence type="ECO:0000256" key="10">
    <source>
        <dbReference type="SAM" id="MobiDB-lite"/>
    </source>
</evidence>
<dbReference type="InterPro" id="IPR047196">
    <property type="entry name" value="YidC_ALB_C"/>
</dbReference>
<evidence type="ECO:0000313" key="14">
    <source>
        <dbReference type="EMBL" id="MBJ7639110.1"/>
    </source>
</evidence>
<keyword evidence="15" id="KW-1185">Reference proteome</keyword>
<dbReference type="GO" id="GO:0051205">
    <property type="term" value="P:protein insertion into membrane"/>
    <property type="evidence" value="ECO:0007669"/>
    <property type="project" value="TreeGrafter"/>
</dbReference>
<evidence type="ECO:0000256" key="11">
    <source>
        <dbReference type="SAM" id="Phobius"/>
    </source>
</evidence>
<dbReference type="OrthoDB" id="9780552at2"/>
<dbReference type="NCBIfam" id="TIGR03592">
    <property type="entry name" value="yidC_oxa1_cterm"/>
    <property type="match status" value="1"/>
</dbReference>
<accession>A0A0R2F2W3</accession>
<evidence type="ECO:0000256" key="8">
    <source>
        <dbReference type="ARBA" id="ARBA00023186"/>
    </source>
</evidence>
<dbReference type="Proteomes" id="UP000728106">
    <property type="component" value="Unassembled WGS sequence"/>
</dbReference>
<evidence type="ECO:0000313" key="15">
    <source>
        <dbReference type="Proteomes" id="UP000728106"/>
    </source>
</evidence>
<dbReference type="GO" id="GO:0005886">
    <property type="term" value="C:plasma membrane"/>
    <property type="evidence" value="ECO:0007669"/>
    <property type="project" value="UniProtKB-SubCell"/>
</dbReference>
<keyword evidence="5" id="KW-0653">Protein transport</keyword>
<name>A0A0R2F2W3_WEICO</name>
<feature type="transmembrane region" description="Helical" evidence="11">
    <location>
        <begin position="47"/>
        <end position="67"/>
    </location>
</feature>
<evidence type="ECO:0000313" key="13">
    <source>
        <dbReference type="EMBL" id="MBJ7631948.1"/>
    </source>
</evidence>
<dbReference type="AlphaFoldDB" id="A0A0R2F2W3"/>
<dbReference type="InterPro" id="IPR001708">
    <property type="entry name" value="YidC/ALB3/OXA1/COX18"/>
</dbReference>
<keyword evidence="8" id="KW-0143">Chaperone</keyword>
<proteinExistence type="inferred from homology"/>
<evidence type="ECO:0000256" key="4">
    <source>
        <dbReference type="ARBA" id="ARBA00022692"/>
    </source>
</evidence>
<comment type="similarity">
    <text evidence="9">Belongs to the OXA1/ALB3/YidC family.</text>
</comment>
<dbReference type="CDD" id="cd20070">
    <property type="entry name" value="5TM_YidC_Alb3"/>
    <property type="match status" value="1"/>
</dbReference>
<feature type="compositionally biased region" description="Basic and acidic residues" evidence="10">
    <location>
        <begin position="285"/>
        <end position="304"/>
    </location>
</feature>
<reference evidence="14 15" key="2">
    <citation type="journal article" date="2021" name="Int. J. Food Microbiol.">
        <title>Safety demonstration of a microbial species for use in the food chain: Weissella confusa.</title>
        <authorList>
            <person name="Bourdichon F."/>
            <person name="Patrone V."/>
            <person name="Fontana A."/>
            <person name="Milani G."/>
            <person name="Morelli L."/>
        </authorList>
    </citation>
    <scope>NUCLEOTIDE SEQUENCE [LARGE SCALE GENOMIC DNA]</scope>
    <source>
        <strain evidence="13">CCUG 30943</strain>
        <strain evidence="14 15">CCUG 43002</strain>
    </source>
</reference>
<feature type="compositionally biased region" description="Low complexity" evidence="10">
    <location>
        <begin position="272"/>
        <end position="284"/>
    </location>
</feature>
<protein>
    <submittedName>
        <fullName evidence="14">Membrane protein insertase YidC</fullName>
    </submittedName>
</protein>
<keyword evidence="2" id="KW-0813">Transport</keyword>
<evidence type="ECO:0000256" key="2">
    <source>
        <dbReference type="ARBA" id="ARBA00022448"/>
    </source>
</evidence>
<evidence type="ECO:0000259" key="12">
    <source>
        <dbReference type="Pfam" id="PF02096"/>
    </source>
</evidence>
<evidence type="ECO:0000256" key="9">
    <source>
        <dbReference type="RuleBase" id="RU003945"/>
    </source>
</evidence>
<dbReference type="GO" id="GO:0032977">
    <property type="term" value="F:membrane insertase activity"/>
    <property type="evidence" value="ECO:0007669"/>
    <property type="project" value="InterPro"/>
</dbReference>
<feature type="transmembrane region" description="Helical" evidence="11">
    <location>
        <begin position="196"/>
        <end position="212"/>
    </location>
</feature>
<gene>
    <name evidence="14" type="primary">yidC</name>
    <name evidence="14" type="ORF">HAU20_06915</name>
    <name evidence="13" type="ORF">HAU43_02355</name>
</gene>
<feature type="transmembrane region" description="Helical" evidence="11">
    <location>
        <begin position="218"/>
        <end position="237"/>
    </location>
</feature>
<keyword evidence="6 11" id="KW-1133">Transmembrane helix</keyword>
<dbReference type="InterPro" id="IPR028055">
    <property type="entry name" value="YidC/Oxa/ALB_C"/>
</dbReference>
<keyword evidence="3" id="KW-1003">Cell membrane</keyword>
<evidence type="ECO:0000256" key="7">
    <source>
        <dbReference type="ARBA" id="ARBA00023136"/>
    </source>
</evidence>
<evidence type="ECO:0000256" key="3">
    <source>
        <dbReference type="ARBA" id="ARBA00022475"/>
    </source>
</evidence>
<reference evidence="14" key="1">
    <citation type="submission" date="2020-02" db="EMBL/GenBank/DDBJ databases">
        <authorList>
            <person name="Fontana A."/>
            <person name="Patrone V."/>
            <person name="Morelli L."/>
        </authorList>
    </citation>
    <scope>NUCLEOTIDE SEQUENCE</scope>
    <source>
        <strain evidence="13">CCUG 30943</strain>
        <strain evidence="14">CCUG 43002</strain>
    </source>
</reference>
<dbReference type="RefSeq" id="WP_056973466.1">
    <property type="nucleotide sequence ID" value="NZ_ALXH01000146.1"/>
</dbReference>
<evidence type="ECO:0000256" key="5">
    <source>
        <dbReference type="ARBA" id="ARBA00022927"/>
    </source>
</evidence>
<dbReference type="PANTHER" id="PTHR12428:SF65">
    <property type="entry name" value="CYTOCHROME C OXIDASE ASSEMBLY PROTEIN COX18, MITOCHONDRIAL"/>
    <property type="match status" value="1"/>
</dbReference>
<keyword evidence="7 11" id="KW-0472">Membrane</keyword>
<feature type="region of interest" description="Disordered" evidence="10">
    <location>
        <begin position="265"/>
        <end position="313"/>
    </location>
</feature>
<evidence type="ECO:0000256" key="6">
    <source>
        <dbReference type="ARBA" id="ARBA00022989"/>
    </source>
</evidence>
<feature type="transmembrane region" description="Helical" evidence="11">
    <location>
        <begin position="164"/>
        <end position="184"/>
    </location>
</feature>
<evidence type="ECO:0000256" key="1">
    <source>
        <dbReference type="ARBA" id="ARBA00004651"/>
    </source>
</evidence>